<feature type="region of interest" description="Disordered" evidence="1">
    <location>
        <begin position="112"/>
        <end position="133"/>
    </location>
</feature>
<evidence type="ECO:0000256" key="1">
    <source>
        <dbReference type="SAM" id="MobiDB-lite"/>
    </source>
</evidence>
<comment type="caution">
    <text evidence="2">The sequence shown here is derived from an EMBL/GenBank/DDBJ whole genome shotgun (WGS) entry which is preliminary data.</text>
</comment>
<keyword evidence="3" id="KW-1185">Reference proteome</keyword>
<evidence type="ECO:0000313" key="3">
    <source>
        <dbReference type="Proteomes" id="UP000532311"/>
    </source>
</evidence>
<proteinExistence type="predicted"/>
<dbReference type="AlphaFoldDB" id="A0A8H5Y2J4"/>
<dbReference type="EMBL" id="JAAQPF010000392">
    <property type="protein sequence ID" value="KAF5703851.1"/>
    <property type="molecule type" value="Genomic_DNA"/>
</dbReference>
<gene>
    <name evidence="2" type="ORF">FGLOB1_8843</name>
</gene>
<reference evidence="2 3" key="1">
    <citation type="submission" date="2020-05" db="EMBL/GenBank/DDBJ databases">
        <title>Identification and distribution of gene clusters putatively required for synthesis of sphingolipid metabolism inhibitors in phylogenetically diverse species of the filamentous fungus Fusarium.</title>
        <authorList>
            <person name="Kim H.-S."/>
            <person name="Busman M."/>
            <person name="Brown D.W."/>
            <person name="Divon H."/>
            <person name="Uhlig S."/>
            <person name="Proctor R.H."/>
        </authorList>
    </citation>
    <scope>NUCLEOTIDE SEQUENCE [LARGE SCALE GENOMIC DNA]</scope>
    <source>
        <strain evidence="2 3">NRRL 26131</strain>
    </source>
</reference>
<name>A0A8H5Y2J4_9HYPO</name>
<dbReference type="Proteomes" id="UP000532311">
    <property type="component" value="Unassembled WGS sequence"/>
</dbReference>
<protein>
    <submittedName>
        <fullName evidence="2">Mei2-like protein</fullName>
    </submittedName>
</protein>
<evidence type="ECO:0000313" key="2">
    <source>
        <dbReference type="EMBL" id="KAF5703851.1"/>
    </source>
</evidence>
<organism evidence="2 3">
    <name type="scientific">Fusarium globosum</name>
    <dbReference type="NCBI Taxonomy" id="78864"/>
    <lineage>
        <taxon>Eukaryota</taxon>
        <taxon>Fungi</taxon>
        <taxon>Dikarya</taxon>
        <taxon>Ascomycota</taxon>
        <taxon>Pezizomycotina</taxon>
        <taxon>Sordariomycetes</taxon>
        <taxon>Hypocreomycetidae</taxon>
        <taxon>Hypocreales</taxon>
        <taxon>Nectriaceae</taxon>
        <taxon>Fusarium</taxon>
        <taxon>Fusarium fujikuroi species complex</taxon>
    </lineage>
</organism>
<sequence length="213" mass="22813">MAKIKVRRLLAKDAKADNEHGLSVSNECARICNAFVGSAPESSTDNQLAGAFGNMALQQGLRGVDRGRHQSFFALNAPQGNPFAAAGVATLRSARGFEQSRTSVQEYPISLQPKASCSSSPGSSLAPQARRTAWHSPTQTALEGLIRVEVPAGMVVALVDSPRALVALESQLVRLCEICTVCLGLNGVQVNSYSVELAHSFELRLQRNRDFYG</sequence>
<accession>A0A8H5Y2J4</accession>